<dbReference type="RefSeq" id="WP_104094749.1">
    <property type="nucleotide sequence ID" value="NZ_JACHBP010000001.1"/>
</dbReference>
<dbReference type="AlphaFoldDB" id="A0A4R8V9X2"/>
<sequence>MAITYPWRADVETVAPPSWRTWSIARISTVFGVLAFCVSFAGSWIPSFWGDEAASVMSAERSLPSLFAMLQHVDAVHGTYYVLLHFWIDLFGASPLSVRFPSAVVAGLACSGAVVLAKMLFTRRVAVIAGVVCLLLPRFTYMGSEARSYALSAAVAVWLTILFVRLIAAQSAGIVWWASYAVGLALGIYVFLYVALIVVVHGVHLLVVDRQVQQWSRVWKRWLAATAAGLLLAAPVLALGIGERHQIAFLAHRTRVSFGLVVAGQWFGNVWLAALCWGLIALGCVAMMAAVRWHGVALMLAWCILPTAMLLSANAMLLPLYSNRYLSFCAPAAAILVAVGVAAIPRHWMRITALAALIALAIPGYVAERTVFGKPGHSDWAAVSAIIAQKAKPGDAIVFDNSVKPSWRPRLAMHVYPDDYRAVDDIALRTPYELRKGLWDAVYPLQDIAGRFAGVSRVWSLETTRTDMDSVDSDLHVLERDGFTVEHVYPVHRTIIYELVRSRS</sequence>
<keyword evidence="6" id="KW-1133">Transmembrane helix</keyword>
<accession>A0A4R8V9X2</accession>
<name>A0A4R8V9X2_9MICO</name>
<reference evidence="9 10" key="1">
    <citation type="submission" date="2019-03" db="EMBL/GenBank/DDBJ databases">
        <title>Genomics of glacier-inhabiting Cryobacterium strains.</title>
        <authorList>
            <person name="Liu Q."/>
            <person name="Xin Y.-H."/>
        </authorList>
    </citation>
    <scope>NUCLEOTIDE SEQUENCE [LARGE SCALE GENOMIC DNA]</scope>
    <source>
        <strain evidence="9 10">CGMCC 1.10440</strain>
    </source>
</reference>
<keyword evidence="7" id="KW-0472">Membrane</keyword>
<keyword evidence="3" id="KW-0328">Glycosyltransferase</keyword>
<dbReference type="GO" id="GO:0016763">
    <property type="term" value="F:pentosyltransferase activity"/>
    <property type="evidence" value="ECO:0007669"/>
    <property type="project" value="TreeGrafter"/>
</dbReference>
<comment type="subcellular location">
    <subcellularLocation>
        <location evidence="1">Cell membrane</location>
        <topology evidence="1">Multi-pass membrane protein</topology>
    </subcellularLocation>
</comment>
<comment type="caution">
    <text evidence="9">The sequence shown here is derived from an EMBL/GenBank/DDBJ whole genome shotgun (WGS) entry which is preliminary data.</text>
</comment>
<evidence type="ECO:0000259" key="8">
    <source>
        <dbReference type="Pfam" id="PF13231"/>
    </source>
</evidence>
<dbReference type="EMBL" id="SOFI01000003">
    <property type="protein sequence ID" value="TFB78870.1"/>
    <property type="molecule type" value="Genomic_DNA"/>
</dbReference>
<evidence type="ECO:0000313" key="10">
    <source>
        <dbReference type="Proteomes" id="UP000298488"/>
    </source>
</evidence>
<organism evidence="9 10">
    <name type="scientific">Terrimesophilobacter mesophilus</name>
    <dbReference type="NCBI Taxonomy" id="433647"/>
    <lineage>
        <taxon>Bacteria</taxon>
        <taxon>Bacillati</taxon>
        <taxon>Actinomycetota</taxon>
        <taxon>Actinomycetes</taxon>
        <taxon>Micrococcales</taxon>
        <taxon>Microbacteriaceae</taxon>
        <taxon>Terrimesophilobacter</taxon>
    </lineage>
</organism>
<evidence type="ECO:0000256" key="4">
    <source>
        <dbReference type="ARBA" id="ARBA00022679"/>
    </source>
</evidence>
<gene>
    <name evidence="9" type="ORF">E3N84_01535</name>
</gene>
<dbReference type="PANTHER" id="PTHR33908">
    <property type="entry name" value="MANNOSYLTRANSFERASE YKCB-RELATED"/>
    <property type="match status" value="1"/>
</dbReference>
<dbReference type="Proteomes" id="UP000298488">
    <property type="component" value="Unassembled WGS sequence"/>
</dbReference>
<dbReference type="GO" id="GO:0010041">
    <property type="term" value="P:response to iron(III) ion"/>
    <property type="evidence" value="ECO:0007669"/>
    <property type="project" value="TreeGrafter"/>
</dbReference>
<evidence type="ECO:0000256" key="5">
    <source>
        <dbReference type="ARBA" id="ARBA00022692"/>
    </source>
</evidence>
<keyword evidence="10" id="KW-1185">Reference proteome</keyword>
<dbReference type="PANTHER" id="PTHR33908:SF3">
    <property type="entry name" value="UNDECAPRENYL PHOSPHATE-ALPHA-4-AMINO-4-DEOXY-L-ARABINOSE ARABINOSYL TRANSFERASE"/>
    <property type="match status" value="1"/>
</dbReference>
<evidence type="ECO:0000256" key="7">
    <source>
        <dbReference type="ARBA" id="ARBA00023136"/>
    </source>
</evidence>
<evidence type="ECO:0000256" key="3">
    <source>
        <dbReference type="ARBA" id="ARBA00022676"/>
    </source>
</evidence>
<dbReference type="GO" id="GO:0005886">
    <property type="term" value="C:plasma membrane"/>
    <property type="evidence" value="ECO:0007669"/>
    <property type="project" value="UniProtKB-SubCell"/>
</dbReference>
<keyword evidence="4" id="KW-0808">Transferase</keyword>
<feature type="domain" description="Glycosyltransferase RgtA/B/C/D-like" evidence="8">
    <location>
        <begin position="83"/>
        <end position="237"/>
    </location>
</feature>
<evidence type="ECO:0000256" key="1">
    <source>
        <dbReference type="ARBA" id="ARBA00004651"/>
    </source>
</evidence>
<dbReference type="GO" id="GO:0009103">
    <property type="term" value="P:lipopolysaccharide biosynthetic process"/>
    <property type="evidence" value="ECO:0007669"/>
    <property type="project" value="UniProtKB-ARBA"/>
</dbReference>
<dbReference type="InterPro" id="IPR038731">
    <property type="entry name" value="RgtA/B/C-like"/>
</dbReference>
<evidence type="ECO:0000256" key="2">
    <source>
        <dbReference type="ARBA" id="ARBA00022475"/>
    </source>
</evidence>
<keyword evidence="5" id="KW-0812">Transmembrane</keyword>
<dbReference type="OrthoDB" id="5318634at2"/>
<protein>
    <recommendedName>
        <fullName evidence="8">Glycosyltransferase RgtA/B/C/D-like domain-containing protein</fullName>
    </recommendedName>
</protein>
<proteinExistence type="predicted"/>
<dbReference type="InterPro" id="IPR050297">
    <property type="entry name" value="LipidA_mod_glycosyltrf_83"/>
</dbReference>
<dbReference type="Pfam" id="PF13231">
    <property type="entry name" value="PMT_2"/>
    <property type="match status" value="1"/>
</dbReference>
<evidence type="ECO:0000313" key="9">
    <source>
        <dbReference type="EMBL" id="TFB78870.1"/>
    </source>
</evidence>
<evidence type="ECO:0000256" key="6">
    <source>
        <dbReference type="ARBA" id="ARBA00022989"/>
    </source>
</evidence>
<keyword evidence="2" id="KW-1003">Cell membrane</keyword>